<dbReference type="Pfam" id="PF21342">
    <property type="entry name" value="SoxA-TsdA_cyt-c"/>
    <property type="match status" value="1"/>
</dbReference>
<evidence type="ECO:0000256" key="1">
    <source>
        <dbReference type="ARBA" id="ARBA00022617"/>
    </source>
</evidence>
<evidence type="ECO:0000256" key="3">
    <source>
        <dbReference type="ARBA" id="ARBA00023004"/>
    </source>
</evidence>
<feature type="domain" description="Cytochrome c" evidence="4">
    <location>
        <begin position="50"/>
        <end position="135"/>
    </location>
</feature>
<dbReference type="GO" id="GO:0020037">
    <property type="term" value="F:heme binding"/>
    <property type="evidence" value="ECO:0007669"/>
    <property type="project" value="InterPro"/>
</dbReference>
<evidence type="ECO:0000313" key="5">
    <source>
        <dbReference type="EMBL" id="OIQ94185.1"/>
    </source>
</evidence>
<keyword evidence="5" id="KW-0560">Oxidoreductase</keyword>
<keyword evidence="5" id="KW-0575">Peroxidase</keyword>
<dbReference type="EMBL" id="MLJW01000191">
    <property type="protein sequence ID" value="OIQ94185.1"/>
    <property type="molecule type" value="Genomic_DNA"/>
</dbReference>
<keyword evidence="2" id="KW-0479">Metal-binding</keyword>
<dbReference type="InterPro" id="IPR009056">
    <property type="entry name" value="Cyt_c-like_dom"/>
</dbReference>
<gene>
    <name evidence="5" type="ORF">GALL_238140</name>
</gene>
<name>A0A1J5REK8_9ZZZZ</name>
<keyword evidence="1" id="KW-0349">Heme</keyword>
<keyword evidence="3" id="KW-0408">Iron</keyword>
<dbReference type="AlphaFoldDB" id="A0A1J5REK8"/>
<evidence type="ECO:0000259" key="4">
    <source>
        <dbReference type="Pfam" id="PF21342"/>
    </source>
</evidence>
<dbReference type="GO" id="GO:0004601">
    <property type="term" value="F:peroxidase activity"/>
    <property type="evidence" value="ECO:0007669"/>
    <property type="project" value="UniProtKB-KW"/>
</dbReference>
<organism evidence="5">
    <name type="scientific">mine drainage metagenome</name>
    <dbReference type="NCBI Taxonomy" id="410659"/>
    <lineage>
        <taxon>unclassified sequences</taxon>
        <taxon>metagenomes</taxon>
        <taxon>ecological metagenomes</taxon>
    </lineage>
</organism>
<dbReference type="Gene3D" id="1.10.760.10">
    <property type="entry name" value="Cytochrome c-like domain"/>
    <property type="match status" value="1"/>
</dbReference>
<proteinExistence type="predicted"/>
<accession>A0A1J5REK8</accession>
<comment type="caution">
    <text evidence="5">The sequence shown here is derived from an EMBL/GenBank/DDBJ whole genome shotgun (WGS) entry which is preliminary data.</text>
</comment>
<dbReference type="SUPFAM" id="SSF46626">
    <property type="entry name" value="Cytochrome c"/>
    <property type="match status" value="1"/>
</dbReference>
<dbReference type="InterPro" id="IPR036909">
    <property type="entry name" value="Cyt_c-like_dom_sf"/>
</dbReference>
<reference evidence="5" key="1">
    <citation type="submission" date="2016-10" db="EMBL/GenBank/DDBJ databases">
        <title>Sequence of Gallionella enrichment culture.</title>
        <authorList>
            <person name="Poehlein A."/>
            <person name="Muehling M."/>
            <person name="Daniel R."/>
        </authorList>
    </citation>
    <scope>NUCLEOTIDE SEQUENCE</scope>
</reference>
<dbReference type="GO" id="GO:0046872">
    <property type="term" value="F:metal ion binding"/>
    <property type="evidence" value="ECO:0007669"/>
    <property type="project" value="UniProtKB-KW"/>
</dbReference>
<dbReference type="GO" id="GO:0009055">
    <property type="term" value="F:electron transfer activity"/>
    <property type="evidence" value="ECO:0007669"/>
    <property type="project" value="InterPro"/>
</dbReference>
<protein>
    <submittedName>
        <fullName evidence="5">Di-heme cytochrome c peroxidase</fullName>
    </submittedName>
</protein>
<sequence length="169" mass="17726">MKAIAIVLLLSAAPAFAAGNPCAAGMPAASVKAITRPAGYQPRAGSIGLGEKLWNDTKLSTNGMSCNTCHQSHGAFQASFAQPYPHRVGMAKDKFGAKSVHLDEMIQACMLMPMAAKPLPWHSKALAALVAYTRQVQENYRPGAQAPANPCSVKPANPCRANPANPCAK</sequence>
<evidence type="ECO:0000256" key="2">
    <source>
        <dbReference type="ARBA" id="ARBA00022723"/>
    </source>
</evidence>